<dbReference type="Gene3D" id="3.40.50.2300">
    <property type="match status" value="1"/>
</dbReference>
<evidence type="ECO:0000259" key="3">
    <source>
        <dbReference type="PROSITE" id="PS50110"/>
    </source>
</evidence>
<sequence length="124" mass="13567">MVEDHVEIGRFCTPILHDLGYGSVLNQTAEAALAEIEAVPFRFDAVLSDVVMPGMGGIELARRLRDLYTEMPVVLTSGYSHVLAREGAQGFEFLRKPYSAKKAGKVLRAVTARRPKIRPAPASV</sequence>
<dbReference type="InterPro" id="IPR050595">
    <property type="entry name" value="Bact_response_regulator"/>
</dbReference>
<dbReference type="SUPFAM" id="SSF52172">
    <property type="entry name" value="CheY-like"/>
    <property type="match status" value="1"/>
</dbReference>
<dbReference type="AlphaFoldDB" id="A0A1I4QP31"/>
<evidence type="ECO:0000256" key="1">
    <source>
        <dbReference type="ARBA" id="ARBA00022553"/>
    </source>
</evidence>
<proteinExistence type="predicted"/>
<gene>
    <name evidence="4" type="ORF">SAMN05192568_103095</name>
</gene>
<dbReference type="STRING" id="582667.SAMN05192568_103095"/>
<dbReference type="GO" id="GO:0000160">
    <property type="term" value="P:phosphorelay signal transduction system"/>
    <property type="evidence" value="ECO:0007669"/>
    <property type="project" value="InterPro"/>
</dbReference>
<keyword evidence="5" id="KW-1185">Reference proteome</keyword>
<reference evidence="5" key="1">
    <citation type="submission" date="2016-10" db="EMBL/GenBank/DDBJ databases">
        <authorList>
            <person name="Varghese N."/>
            <person name="Submissions S."/>
        </authorList>
    </citation>
    <scope>NUCLEOTIDE SEQUENCE [LARGE SCALE GENOMIC DNA]</scope>
    <source>
        <strain evidence="5">BL36</strain>
    </source>
</reference>
<keyword evidence="1 2" id="KW-0597">Phosphoprotein</keyword>
<feature type="domain" description="Response regulatory" evidence="3">
    <location>
        <begin position="1"/>
        <end position="111"/>
    </location>
</feature>
<accession>A0A1I4QP31</accession>
<dbReference type="InterPro" id="IPR001789">
    <property type="entry name" value="Sig_transdc_resp-reg_receiver"/>
</dbReference>
<dbReference type="InterPro" id="IPR011006">
    <property type="entry name" value="CheY-like_superfamily"/>
</dbReference>
<evidence type="ECO:0000313" key="5">
    <source>
        <dbReference type="Proteomes" id="UP000199048"/>
    </source>
</evidence>
<organism evidence="4 5">
    <name type="scientific">Methylobacterium pseudosasicola</name>
    <dbReference type="NCBI Taxonomy" id="582667"/>
    <lineage>
        <taxon>Bacteria</taxon>
        <taxon>Pseudomonadati</taxon>
        <taxon>Pseudomonadota</taxon>
        <taxon>Alphaproteobacteria</taxon>
        <taxon>Hyphomicrobiales</taxon>
        <taxon>Methylobacteriaceae</taxon>
        <taxon>Methylobacterium</taxon>
    </lineage>
</organism>
<dbReference type="PROSITE" id="PS50110">
    <property type="entry name" value="RESPONSE_REGULATORY"/>
    <property type="match status" value="1"/>
</dbReference>
<dbReference type="PANTHER" id="PTHR44591:SF21">
    <property type="entry name" value="TWO-COMPONENT RESPONSE REGULATOR"/>
    <property type="match status" value="1"/>
</dbReference>
<evidence type="ECO:0000313" key="4">
    <source>
        <dbReference type="EMBL" id="SFM41842.1"/>
    </source>
</evidence>
<name>A0A1I4QP31_9HYPH</name>
<dbReference type="EMBL" id="FOTK01000030">
    <property type="protein sequence ID" value="SFM41842.1"/>
    <property type="molecule type" value="Genomic_DNA"/>
</dbReference>
<dbReference type="Pfam" id="PF00072">
    <property type="entry name" value="Response_reg"/>
    <property type="match status" value="1"/>
</dbReference>
<dbReference type="SMART" id="SM00448">
    <property type="entry name" value="REC"/>
    <property type="match status" value="1"/>
</dbReference>
<dbReference type="Proteomes" id="UP000199048">
    <property type="component" value="Unassembled WGS sequence"/>
</dbReference>
<dbReference type="CDD" id="cd00156">
    <property type="entry name" value="REC"/>
    <property type="match status" value="1"/>
</dbReference>
<protein>
    <submittedName>
        <fullName evidence="4">Response regulator receiver domain-containing protein</fullName>
    </submittedName>
</protein>
<evidence type="ECO:0000256" key="2">
    <source>
        <dbReference type="PROSITE-ProRule" id="PRU00169"/>
    </source>
</evidence>
<dbReference type="PANTHER" id="PTHR44591">
    <property type="entry name" value="STRESS RESPONSE REGULATOR PROTEIN 1"/>
    <property type="match status" value="1"/>
</dbReference>
<feature type="modified residue" description="4-aspartylphosphate" evidence="2">
    <location>
        <position position="49"/>
    </location>
</feature>